<feature type="transmembrane region" description="Helical" evidence="6">
    <location>
        <begin position="38"/>
        <end position="59"/>
    </location>
</feature>
<keyword evidence="5 6" id="KW-0472">Membrane</keyword>
<reference evidence="7" key="2">
    <citation type="submission" date="2021-08" db="EMBL/GenBank/DDBJ databases">
        <authorList>
            <person name="Gostincar C."/>
            <person name="Sun X."/>
            <person name="Song Z."/>
            <person name="Gunde-Cimerman N."/>
        </authorList>
    </citation>
    <scope>NUCLEOTIDE SEQUENCE</scope>
    <source>
        <strain evidence="8">EXF-8016</strain>
        <strain evidence="7">EXF-9911</strain>
    </source>
</reference>
<evidence type="ECO:0008006" key="10">
    <source>
        <dbReference type="Google" id="ProtNLM"/>
    </source>
</evidence>
<feature type="transmembrane region" description="Helical" evidence="6">
    <location>
        <begin position="192"/>
        <end position="218"/>
    </location>
</feature>
<dbReference type="EMBL" id="JAHFXF010000068">
    <property type="protein sequence ID" value="KAG9697786.1"/>
    <property type="molecule type" value="Genomic_DNA"/>
</dbReference>
<evidence type="ECO:0000256" key="5">
    <source>
        <dbReference type="ARBA" id="ARBA00023136"/>
    </source>
</evidence>
<evidence type="ECO:0000256" key="6">
    <source>
        <dbReference type="SAM" id="Phobius"/>
    </source>
</evidence>
<dbReference type="PIRSF" id="PIRSF006060">
    <property type="entry name" value="AA_transporter"/>
    <property type="match status" value="1"/>
</dbReference>
<dbReference type="EMBL" id="JAHFYH010000115">
    <property type="protein sequence ID" value="KAH0212430.1"/>
    <property type="molecule type" value="Genomic_DNA"/>
</dbReference>
<evidence type="ECO:0000256" key="2">
    <source>
        <dbReference type="ARBA" id="ARBA00022448"/>
    </source>
</evidence>
<evidence type="ECO:0000256" key="3">
    <source>
        <dbReference type="ARBA" id="ARBA00022692"/>
    </source>
</evidence>
<dbReference type="Proteomes" id="UP000767238">
    <property type="component" value="Unassembled WGS sequence"/>
</dbReference>
<dbReference type="Proteomes" id="UP000779574">
    <property type="component" value="Unassembled WGS sequence"/>
</dbReference>
<evidence type="ECO:0000313" key="8">
    <source>
        <dbReference type="EMBL" id="KAH0212430.1"/>
    </source>
</evidence>
<comment type="caution">
    <text evidence="7">The sequence shown here is derived from an EMBL/GenBank/DDBJ whole genome shotgun (WGS) entry which is preliminary data.</text>
</comment>
<dbReference type="Pfam" id="PF13520">
    <property type="entry name" value="AA_permease_2"/>
    <property type="match status" value="1"/>
</dbReference>
<feature type="transmembrane region" description="Helical" evidence="6">
    <location>
        <begin position="134"/>
        <end position="153"/>
    </location>
</feature>
<dbReference type="PANTHER" id="PTHR45649:SF1">
    <property type="entry name" value="TRANSPORTER, PUTATIVE (EUROFUNG)-RELATED"/>
    <property type="match status" value="1"/>
</dbReference>
<dbReference type="Gene3D" id="1.20.1740.10">
    <property type="entry name" value="Amino acid/polyamine transporter I"/>
    <property type="match status" value="1"/>
</dbReference>
<evidence type="ECO:0000313" key="7">
    <source>
        <dbReference type="EMBL" id="KAG9697786.1"/>
    </source>
</evidence>
<dbReference type="AlphaFoldDB" id="A0A9P8ESD2"/>
<dbReference type="GO" id="GO:0022857">
    <property type="term" value="F:transmembrane transporter activity"/>
    <property type="evidence" value="ECO:0007669"/>
    <property type="project" value="InterPro"/>
</dbReference>
<keyword evidence="4 6" id="KW-1133">Transmembrane helix</keyword>
<evidence type="ECO:0000256" key="1">
    <source>
        <dbReference type="ARBA" id="ARBA00004141"/>
    </source>
</evidence>
<comment type="subcellular location">
    <subcellularLocation>
        <location evidence="1">Membrane</location>
        <topology evidence="1">Multi-pass membrane protein</topology>
    </subcellularLocation>
</comment>
<keyword evidence="3 6" id="KW-0812">Transmembrane</keyword>
<keyword evidence="2" id="KW-0813">Transport</keyword>
<feature type="transmembrane region" description="Helical" evidence="6">
    <location>
        <begin position="290"/>
        <end position="313"/>
    </location>
</feature>
<feature type="transmembrane region" description="Helical" evidence="6">
    <location>
        <begin position="238"/>
        <end position="260"/>
    </location>
</feature>
<reference evidence="7" key="1">
    <citation type="journal article" date="2021" name="J Fungi (Basel)">
        <title>Virulence traits and population genomics of the black yeast Aureobasidium melanogenum.</title>
        <authorList>
            <person name="Cernosa A."/>
            <person name="Sun X."/>
            <person name="Gostincar C."/>
            <person name="Fang C."/>
            <person name="Gunde-Cimerman N."/>
            <person name="Song Z."/>
        </authorList>
    </citation>
    <scope>NUCLEOTIDE SEQUENCE</scope>
    <source>
        <strain evidence="8">EXF-8016</strain>
        <strain evidence="7">EXF-9911</strain>
    </source>
</reference>
<protein>
    <recommendedName>
        <fullName evidence="10">Amino acid transporter</fullName>
    </recommendedName>
</protein>
<dbReference type="PANTHER" id="PTHR45649">
    <property type="entry name" value="AMINO-ACID PERMEASE BAT1"/>
    <property type="match status" value="1"/>
</dbReference>
<dbReference type="GO" id="GO:0016020">
    <property type="term" value="C:membrane"/>
    <property type="evidence" value="ECO:0007669"/>
    <property type="project" value="UniProtKB-SubCell"/>
</dbReference>
<feature type="transmembrane region" description="Helical" evidence="6">
    <location>
        <begin position="159"/>
        <end position="180"/>
    </location>
</feature>
<sequence length="349" mass="38155">MEKRFRRWQMIGFSCTIMITWEGLLFVFTYGLENGGPAGLLYGFIFCFVGYLAVVLSLAELVSMMPNAAGQYYWVGTLAPPRYGKFLSWITGWQQFLAWQADIASAAYLASEVLLGLVNLNIPSYIPKGWQVTLILYAIMLFALAFNTVLIRFLPHIEWMILLIHIVGFIVIAIPVSYFAKHNTASEVFTTLLTIGGYSPGTSVFVGLMTSVFAFLGADGAIHMCEEVENPEVEVPKSLVISICINGLLGIGMMLIMLFCIGDVQDALTSSTGFPFIQIFQQALPDSTAFTTGLASLLLILLVSAVVAVTAAASRVTWAFARDDGLPGSSYLKKASAPQSYSSRYTLTD</sequence>
<evidence type="ECO:0000313" key="9">
    <source>
        <dbReference type="Proteomes" id="UP000779574"/>
    </source>
</evidence>
<feature type="transmembrane region" description="Helical" evidence="6">
    <location>
        <begin position="12"/>
        <end position="32"/>
    </location>
</feature>
<organism evidence="7 9">
    <name type="scientific">Aureobasidium melanogenum</name>
    <name type="common">Aureobasidium pullulans var. melanogenum</name>
    <dbReference type="NCBI Taxonomy" id="46634"/>
    <lineage>
        <taxon>Eukaryota</taxon>
        <taxon>Fungi</taxon>
        <taxon>Dikarya</taxon>
        <taxon>Ascomycota</taxon>
        <taxon>Pezizomycotina</taxon>
        <taxon>Dothideomycetes</taxon>
        <taxon>Dothideomycetidae</taxon>
        <taxon>Dothideales</taxon>
        <taxon>Saccotheciaceae</taxon>
        <taxon>Aureobasidium</taxon>
    </lineage>
</organism>
<evidence type="ECO:0000256" key="4">
    <source>
        <dbReference type="ARBA" id="ARBA00022989"/>
    </source>
</evidence>
<proteinExistence type="predicted"/>
<gene>
    <name evidence="7" type="ORF">KCU76_g2738</name>
    <name evidence="8" type="ORF">KCV03_g9332</name>
</gene>
<dbReference type="InterPro" id="IPR002293">
    <property type="entry name" value="AA/rel_permease1"/>
</dbReference>
<accession>A0A9P8ESD2</accession>
<name>A0A9P8ESD2_AURME</name>
<feature type="non-terminal residue" evidence="7">
    <location>
        <position position="349"/>
    </location>
</feature>